<dbReference type="Gene3D" id="2.40.160.20">
    <property type="match status" value="1"/>
</dbReference>
<evidence type="ECO:0000313" key="2">
    <source>
        <dbReference type="EMBL" id="MBB6145437.1"/>
    </source>
</evidence>
<dbReference type="Proteomes" id="UP000538666">
    <property type="component" value="Unassembled WGS sequence"/>
</dbReference>
<gene>
    <name evidence="2" type="ORF">HNQ77_003398</name>
</gene>
<protein>
    <recommendedName>
        <fullName evidence="4">Lipid A 3-O-deacylase</fullName>
    </recommendedName>
</protein>
<name>A0A841JYE8_9BACT</name>
<feature type="chain" id="PRO_5032541219" description="Lipid A 3-O-deacylase" evidence="1">
    <location>
        <begin position="22"/>
        <end position="247"/>
    </location>
</feature>
<proteinExistence type="predicted"/>
<dbReference type="AlphaFoldDB" id="A0A841JYE8"/>
<keyword evidence="1" id="KW-0732">Signal</keyword>
<reference evidence="2 3" key="1">
    <citation type="submission" date="2020-08" db="EMBL/GenBank/DDBJ databases">
        <title>Genomic Encyclopedia of Type Strains, Phase IV (KMG-IV): sequencing the most valuable type-strain genomes for metagenomic binning, comparative biology and taxonomic classification.</title>
        <authorList>
            <person name="Goeker M."/>
        </authorList>
    </citation>
    <scope>NUCLEOTIDE SEQUENCE [LARGE SCALE GENOMIC DNA]</scope>
    <source>
        <strain evidence="2 3">DSM 103733</strain>
    </source>
</reference>
<dbReference type="EMBL" id="JACHEK010000007">
    <property type="protein sequence ID" value="MBB6145437.1"/>
    <property type="molecule type" value="Genomic_DNA"/>
</dbReference>
<sequence>MPGIRSLFLPILLWFAAGAFAQTAAPPVIYSRLNSFGFFGEYSNDSSHILIGVAENRKLLDFGGTYSRRVLLNRIVDGQYMAELRPVMLESDPVYHVVLTSTLPPGFSAVENLTYGQHCAPGSFTFSGTSQGTPYSETETITCGRRWIFGEGFSPLGFKWNFRPRHRIQPVFTTLAGYMFTTEPIPVSTAGSWNFTFEFGAGFEFYRSATRSIRAEYRFHHISNAYTADSNPGIDNGMFQVTYAFGR</sequence>
<dbReference type="InterPro" id="IPR011250">
    <property type="entry name" value="OMP/PagP_B-barrel"/>
</dbReference>
<dbReference type="SUPFAM" id="SSF56925">
    <property type="entry name" value="OMPA-like"/>
    <property type="match status" value="1"/>
</dbReference>
<dbReference type="InterPro" id="IPR018550">
    <property type="entry name" value="Lipid-A_deacylase-rel"/>
</dbReference>
<accession>A0A841JYE8</accession>
<dbReference type="Pfam" id="PF09411">
    <property type="entry name" value="PagL"/>
    <property type="match status" value="1"/>
</dbReference>
<evidence type="ECO:0008006" key="4">
    <source>
        <dbReference type="Google" id="ProtNLM"/>
    </source>
</evidence>
<keyword evidence="3" id="KW-1185">Reference proteome</keyword>
<organism evidence="2 3">
    <name type="scientific">Silvibacterium bohemicum</name>
    <dbReference type="NCBI Taxonomy" id="1577686"/>
    <lineage>
        <taxon>Bacteria</taxon>
        <taxon>Pseudomonadati</taxon>
        <taxon>Acidobacteriota</taxon>
        <taxon>Terriglobia</taxon>
        <taxon>Terriglobales</taxon>
        <taxon>Acidobacteriaceae</taxon>
        <taxon>Silvibacterium</taxon>
    </lineage>
</organism>
<evidence type="ECO:0000313" key="3">
    <source>
        <dbReference type="Proteomes" id="UP000538666"/>
    </source>
</evidence>
<evidence type="ECO:0000256" key="1">
    <source>
        <dbReference type="SAM" id="SignalP"/>
    </source>
</evidence>
<dbReference type="RefSeq" id="WP_050060530.1">
    <property type="nucleotide sequence ID" value="NZ_JACHEK010000007.1"/>
</dbReference>
<dbReference type="OrthoDB" id="9810217at2"/>
<comment type="caution">
    <text evidence="2">The sequence shown here is derived from an EMBL/GenBank/DDBJ whole genome shotgun (WGS) entry which is preliminary data.</text>
</comment>
<feature type="signal peptide" evidence="1">
    <location>
        <begin position="1"/>
        <end position="21"/>
    </location>
</feature>